<evidence type="ECO:0000313" key="2">
    <source>
        <dbReference type="EMBL" id="APW61569.1"/>
    </source>
</evidence>
<dbReference type="InterPro" id="IPR029032">
    <property type="entry name" value="AhpD-like"/>
</dbReference>
<evidence type="ECO:0000313" key="3">
    <source>
        <dbReference type="Proteomes" id="UP000186309"/>
    </source>
</evidence>
<evidence type="ECO:0000259" key="1">
    <source>
        <dbReference type="Pfam" id="PF02627"/>
    </source>
</evidence>
<dbReference type="SUPFAM" id="SSF69118">
    <property type="entry name" value="AhpD-like"/>
    <property type="match status" value="1"/>
</dbReference>
<keyword evidence="2" id="KW-0560">Oxidoreductase</keyword>
<organism evidence="2 3">
    <name type="scientific">Paludisphaera borealis</name>
    <dbReference type="NCBI Taxonomy" id="1387353"/>
    <lineage>
        <taxon>Bacteria</taxon>
        <taxon>Pseudomonadati</taxon>
        <taxon>Planctomycetota</taxon>
        <taxon>Planctomycetia</taxon>
        <taxon>Isosphaerales</taxon>
        <taxon>Isosphaeraceae</taxon>
        <taxon>Paludisphaera</taxon>
    </lineage>
</organism>
<keyword evidence="3" id="KW-1185">Reference proteome</keyword>
<dbReference type="InterPro" id="IPR003779">
    <property type="entry name" value="CMD-like"/>
</dbReference>
<dbReference type="Gene3D" id="1.20.1290.10">
    <property type="entry name" value="AhpD-like"/>
    <property type="match status" value="1"/>
</dbReference>
<feature type="domain" description="Carboxymuconolactone decarboxylase-like" evidence="1">
    <location>
        <begin position="72"/>
        <end position="131"/>
    </location>
</feature>
<protein>
    <submittedName>
        <fullName evidence="2">Alkyl hydroperoxide reductase AhpD</fullName>
        <ecNumber evidence="2">1.11.1.15</ecNumber>
    </submittedName>
</protein>
<dbReference type="EMBL" id="CP019082">
    <property type="protein sequence ID" value="APW61569.1"/>
    <property type="molecule type" value="Genomic_DNA"/>
</dbReference>
<dbReference type="NCBIfam" id="TIGR00778">
    <property type="entry name" value="ahpD_dom"/>
    <property type="match status" value="1"/>
</dbReference>
<dbReference type="Pfam" id="PF02627">
    <property type="entry name" value="CMD"/>
    <property type="match status" value="1"/>
</dbReference>
<dbReference type="GO" id="GO:0051920">
    <property type="term" value="F:peroxiredoxin activity"/>
    <property type="evidence" value="ECO:0007669"/>
    <property type="project" value="InterPro"/>
</dbReference>
<dbReference type="STRING" id="1387353.BSF38_03087"/>
<dbReference type="AlphaFoldDB" id="A0A1U7CRP7"/>
<accession>A0A1U7CRP7</accession>
<proteinExistence type="predicted"/>
<dbReference type="PANTHER" id="PTHR35446">
    <property type="entry name" value="SI:CH211-175M2.5"/>
    <property type="match status" value="1"/>
</dbReference>
<dbReference type="OrthoDB" id="9806086at2"/>
<dbReference type="KEGG" id="pbor:BSF38_03087"/>
<sequence>MPHEDHPTSTVNAVEEHEAKDRVAEIFADIKATKNLDFVPRFWRVIATNPVQLDLVWTTLKTLMHPEAVGRTAKLDAATREMVALAVSATNACPYCINSHTAALRKLGIDEEALGEVMAIAGLFNMTNALASGYQIEPDVRPPH</sequence>
<gene>
    <name evidence="2" type="primary">ahpD</name>
    <name evidence="2" type="ORF">BSF38_03087</name>
</gene>
<name>A0A1U7CRP7_9BACT</name>
<dbReference type="RefSeq" id="WP_076347024.1">
    <property type="nucleotide sequence ID" value="NZ_CP019082.1"/>
</dbReference>
<dbReference type="EC" id="1.11.1.15" evidence="2"/>
<dbReference type="PANTHER" id="PTHR35446:SF2">
    <property type="entry name" value="CARBOXYMUCONOLACTONE DECARBOXYLASE-LIKE DOMAIN-CONTAINING PROTEIN"/>
    <property type="match status" value="1"/>
</dbReference>
<dbReference type="InterPro" id="IPR004675">
    <property type="entry name" value="AhpD_core"/>
</dbReference>
<reference evidence="3" key="1">
    <citation type="submission" date="2016-12" db="EMBL/GenBank/DDBJ databases">
        <title>Comparative genomics of four Isosphaeraceae planctomycetes: a common pool of plasmids and glycoside hydrolase genes.</title>
        <authorList>
            <person name="Ivanova A."/>
        </authorList>
    </citation>
    <scope>NUCLEOTIDE SEQUENCE [LARGE SCALE GENOMIC DNA]</scope>
    <source>
        <strain evidence="3">PX4</strain>
    </source>
</reference>
<keyword evidence="2" id="KW-0575">Peroxidase</keyword>
<dbReference type="Proteomes" id="UP000186309">
    <property type="component" value="Chromosome"/>
</dbReference>